<keyword evidence="1" id="KW-0433">Leucine-rich repeat</keyword>
<dbReference type="Proteomes" id="UP001152622">
    <property type="component" value="Chromosome 15"/>
</dbReference>
<dbReference type="Gene3D" id="3.80.10.10">
    <property type="entry name" value="Ribonuclease Inhibitor"/>
    <property type="match status" value="1"/>
</dbReference>
<accession>A0A9Q1ELT6</accession>
<gene>
    <name evidence="3" type="ORF">SKAU_G00334920</name>
</gene>
<protein>
    <submittedName>
        <fullName evidence="3">Uncharacterized protein</fullName>
    </submittedName>
</protein>
<dbReference type="SUPFAM" id="SSF52058">
    <property type="entry name" value="L domain-like"/>
    <property type="match status" value="1"/>
</dbReference>
<sequence>MSGVLHLQENNIQTISRAALAQLSKLEELHLDDNSISTRSDWPAGWTLKGAALLERRNRIAVIAEEAFKNVTDLERLVLDGNLLTDEGIAPGTFQDLVNLRELSMARNLPHRSSPPNLPAEFLV</sequence>
<name>A0A9Q1ELT6_SYNKA</name>
<dbReference type="PANTHER" id="PTHR45712:SF31">
    <property type="entry name" value="PODOCAN"/>
    <property type="match status" value="1"/>
</dbReference>
<dbReference type="InterPro" id="IPR050333">
    <property type="entry name" value="SLRP"/>
</dbReference>
<keyword evidence="4" id="KW-1185">Reference proteome</keyword>
<evidence type="ECO:0000313" key="4">
    <source>
        <dbReference type="Proteomes" id="UP001152622"/>
    </source>
</evidence>
<keyword evidence="2" id="KW-0677">Repeat</keyword>
<dbReference type="OrthoDB" id="676979at2759"/>
<reference evidence="3" key="1">
    <citation type="journal article" date="2023" name="Science">
        <title>Genome structures resolve the early diversification of teleost fishes.</title>
        <authorList>
            <person name="Parey E."/>
            <person name="Louis A."/>
            <person name="Montfort J."/>
            <person name="Bouchez O."/>
            <person name="Roques C."/>
            <person name="Iampietro C."/>
            <person name="Lluch J."/>
            <person name="Castinel A."/>
            <person name="Donnadieu C."/>
            <person name="Desvignes T."/>
            <person name="Floi Bucao C."/>
            <person name="Jouanno E."/>
            <person name="Wen M."/>
            <person name="Mejri S."/>
            <person name="Dirks R."/>
            <person name="Jansen H."/>
            <person name="Henkel C."/>
            <person name="Chen W.J."/>
            <person name="Zahm M."/>
            <person name="Cabau C."/>
            <person name="Klopp C."/>
            <person name="Thompson A.W."/>
            <person name="Robinson-Rechavi M."/>
            <person name="Braasch I."/>
            <person name="Lecointre G."/>
            <person name="Bobe J."/>
            <person name="Postlethwait J.H."/>
            <person name="Berthelot C."/>
            <person name="Roest Crollius H."/>
            <person name="Guiguen Y."/>
        </authorList>
    </citation>
    <scope>NUCLEOTIDE SEQUENCE</scope>
    <source>
        <strain evidence="3">WJC10195</strain>
    </source>
</reference>
<evidence type="ECO:0000256" key="2">
    <source>
        <dbReference type="ARBA" id="ARBA00022737"/>
    </source>
</evidence>
<evidence type="ECO:0000256" key="1">
    <source>
        <dbReference type="ARBA" id="ARBA00022614"/>
    </source>
</evidence>
<evidence type="ECO:0000313" key="3">
    <source>
        <dbReference type="EMBL" id="KAJ8341201.1"/>
    </source>
</evidence>
<dbReference type="GO" id="GO:0005615">
    <property type="term" value="C:extracellular space"/>
    <property type="evidence" value="ECO:0007669"/>
    <property type="project" value="TreeGrafter"/>
</dbReference>
<dbReference type="InterPro" id="IPR032675">
    <property type="entry name" value="LRR_dom_sf"/>
</dbReference>
<dbReference type="AlphaFoldDB" id="A0A9Q1ELT6"/>
<dbReference type="PANTHER" id="PTHR45712">
    <property type="entry name" value="AGAP008170-PA"/>
    <property type="match status" value="1"/>
</dbReference>
<organism evidence="3 4">
    <name type="scientific">Synaphobranchus kaupii</name>
    <name type="common">Kaup's arrowtooth eel</name>
    <dbReference type="NCBI Taxonomy" id="118154"/>
    <lineage>
        <taxon>Eukaryota</taxon>
        <taxon>Metazoa</taxon>
        <taxon>Chordata</taxon>
        <taxon>Craniata</taxon>
        <taxon>Vertebrata</taxon>
        <taxon>Euteleostomi</taxon>
        <taxon>Actinopterygii</taxon>
        <taxon>Neopterygii</taxon>
        <taxon>Teleostei</taxon>
        <taxon>Anguilliformes</taxon>
        <taxon>Synaphobranchidae</taxon>
        <taxon>Synaphobranchus</taxon>
    </lineage>
</organism>
<dbReference type="Pfam" id="PF13855">
    <property type="entry name" value="LRR_8"/>
    <property type="match status" value="2"/>
</dbReference>
<dbReference type="InterPro" id="IPR001611">
    <property type="entry name" value="Leu-rich_rpt"/>
</dbReference>
<dbReference type="EMBL" id="JAINUF010000015">
    <property type="protein sequence ID" value="KAJ8341201.1"/>
    <property type="molecule type" value="Genomic_DNA"/>
</dbReference>
<proteinExistence type="predicted"/>
<comment type="caution">
    <text evidence="3">The sequence shown here is derived from an EMBL/GenBank/DDBJ whole genome shotgun (WGS) entry which is preliminary data.</text>
</comment>